<dbReference type="Gene3D" id="3.30.750.44">
    <property type="match status" value="1"/>
</dbReference>
<dbReference type="SUPFAM" id="SSF52096">
    <property type="entry name" value="ClpP/crotonase"/>
    <property type="match status" value="1"/>
</dbReference>
<dbReference type="Gene3D" id="3.90.226.10">
    <property type="entry name" value="2-enoyl-CoA Hydratase, Chain A, domain 1"/>
    <property type="match status" value="1"/>
</dbReference>
<protein>
    <submittedName>
        <fullName evidence="8">Carboxyl-terminal processing protease</fullName>
    </submittedName>
</protein>
<gene>
    <name evidence="8" type="ORF">BX611_0819</name>
</gene>
<comment type="caution">
    <text evidence="8">The sequence shown here is derived from an EMBL/GenBank/DDBJ whole genome shotgun (WGS) entry which is preliminary data.</text>
</comment>
<keyword evidence="4 5" id="KW-0720">Serine protease</keyword>
<keyword evidence="2 5" id="KW-0645">Protease</keyword>
<evidence type="ECO:0000256" key="6">
    <source>
        <dbReference type="SAM" id="Phobius"/>
    </source>
</evidence>
<accession>A0A3D9RVN1</accession>
<keyword evidence="6" id="KW-0812">Transmembrane</keyword>
<dbReference type="Pfam" id="PF13180">
    <property type="entry name" value="PDZ_2"/>
    <property type="match status" value="1"/>
</dbReference>
<dbReference type="GO" id="GO:0004175">
    <property type="term" value="F:endopeptidase activity"/>
    <property type="evidence" value="ECO:0007669"/>
    <property type="project" value="TreeGrafter"/>
</dbReference>
<dbReference type="PROSITE" id="PS50106">
    <property type="entry name" value="PDZ"/>
    <property type="match status" value="1"/>
</dbReference>
<sequence length="541" mass="60556">MIKGKANLPIFIGLAVAIGILIGSSINFKNKAVLFSSNTNEAKIKRLINYIQYDYVDKVNTDSLLDDAITNMLVKLDPHSVYIPKEELKQVTENMQGKFVGIGVTFLMHEDSVAVTSVIEGGPSYKAGIKAGDRIIIAGKDSLFGESIEKKAGVKENEKGTLLGSRKISEAVMNSLKGEAETNVLVSVYRRSTNEILNIPIARDEVPIKSVPGYYMINNKLGYINVERFARTTYLEFKLALNELLNKGMTSLVLDLRGNPGGYMDIANDIIDEFLEDGKLIVFTKNKNGEVDKSYATEKGDFEEGKVFVLIDQNSASASEIVAGALQDNDKGTIVGRRSFGKGLVQQEMDLGDGSAVRLTTSRYYTPTGRSIQKPYSHNNDNSYSSDYLNRIHNGELVSKDSIKVNDTLKYTTPKGKVVYGGGGIIPDVFVPVDTTRTYNNRYYRGLNAFVFKYIDNHREELNEWKLEDFVTNFDKNEKVLNLYLEELDLKNPIGPKSKEDLKRYFKAFFARDLFGQTGYFMVTQEKDNMILKVIELDSNQ</sequence>
<dbReference type="EMBL" id="QTTQ01000009">
    <property type="protein sequence ID" value="REE83528.1"/>
    <property type="molecule type" value="Genomic_DNA"/>
</dbReference>
<dbReference type="Gene3D" id="2.30.42.10">
    <property type="match status" value="1"/>
</dbReference>
<evidence type="ECO:0000256" key="5">
    <source>
        <dbReference type="RuleBase" id="RU004404"/>
    </source>
</evidence>
<dbReference type="CDD" id="cd07560">
    <property type="entry name" value="Peptidase_S41_CPP"/>
    <property type="match status" value="1"/>
</dbReference>
<keyword evidence="3 5" id="KW-0378">Hydrolase</keyword>
<keyword evidence="6" id="KW-1133">Transmembrane helix</keyword>
<evidence type="ECO:0000313" key="8">
    <source>
        <dbReference type="EMBL" id="REE83528.1"/>
    </source>
</evidence>
<comment type="similarity">
    <text evidence="1 5">Belongs to the peptidase S41A family.</text>
</comment>
<dbReference type="AlphaFoldDB" id="A0A3D9RVN1"/>
<dbReference type="InterPro" id="IPR001478">
    <property type="entry name" value="PDZ"/>
</dbReference>
<evidence type="ECO:0000259" key="7">
    <source>
        <dbReference type="PROSITE" id="PS50106"/>
    </source>
</evidence>
<dbReference type="InterPro" id="IPR055210">
    <property type="entry name" value="CtpA/B_N"/>
</dbReference>
<dbReference type="RefSeq" id="WP_115878295.1">
    <property type="nucleotide sequence ID" value="NZ_QTTQ01000009.1"/>
</dbReference>
<dbReference type="GO" id="GO:0006508">
    <property type="term" value="P:proteolysis"/>
    <property type="evidence" value="ECO:0007669"/>
    <property type="project" value="UniProtKB-KW"/>
</dbReference>
<feature type="domain" description="PDZ" evidence="7">
    <location>
        <begin position="88"/>
        <end position="136"/>
    </location>
</feature>
<keyword evidence="6" id="KW-0472">Membrane</keyword>
<dbReference type="Pfam" id="PF03572">
    <property type="entry name" value="Peptidase_S41"/>
    <property type="match status" value="1"/>
</dbReference>
<dbReference type="InterPro" id="IPR029045">
    <property type="entry name" value="ClpP/crotonase-like_dom_sf"/>
</dbReference>
<keyword evidence="9" id="KW-1185">Reference proteome</keyword>
<evidence type="ECO:0000256" key="4">
    <source>
        <dbReference type="ARBA" id="ARBA00022825"/>
    </source>
</evidence>
<reference evidence="8 9" key="1">
    <citation type="submission" date="2018-08" db="EMBL/GenBank/DDBJ databases">
        <title>Genomic Encyclopedia of Type Strains, Phase III (KMG-III): the genomes of soil and plant-associated and newly described type strains.</title>
        <authorList>
            <person name="Whitman W."/>
        </authorList>
    </citation>
    <scope>NUCLEOTIDE SEQUENCE [LARGE SCALE GENOMIC DNA]</scope>
    <source>
        <strain evidence="8 9">325-5</strain>
    </source>
</reference>
<name>A0A3D9RVN1_9FLAO</name>
<dbReference type="PANTHER" id="PTHR32060">
    <property type="entry name" value="TAIL-SPECIFIC PROTEASE"/>
    <property type="match status" value="1"/>
</dbReference>
<dbReference type="PANTHER" id="PTHR32060:SF30">
    <property type="entry name" value="CARBOXY-TERMINAL PROCESSING PROTEASE CTPA"/>
    <property type="match status" value="1"/>
</dbReference>
<evidence type="ECO:0000256" key="1">
    <source>
        <dbReference type="ARBA" id="ARBA00009179"/>
    </source>
</evidence>
<dbReference type="GO" id="GO:0007165">
    <property type="term" value="P:signal transduction"/>
    <property type="evidence" value="ECO:0007669"/>
    <property type="project" value="TreeGrafter"/>
</dbReference>
<organism evidence="8 9">
    <name type="scientific">Lutibacter oceani</name>
    <dbReference type="NCBI Taxonomy" id="1853311"/>
    <lineage>
        <taxon>Bacteria</taxon>
        <taxon>Pseudomonadati</taxon>
        <taxon>Bacteroidota</taxon>
        <taxon>Flavobacteriia</taxon>
        <taxon>Flavobacteriales</taxon>
        <taxon>Flavobacteriaceae</taxon>
        <taxon>Lutibacter</taxon>
    </lineage>
</organism>
<dbReference type="InterPro" id="IPR005151">
    <property type="entry name" value="Tail-specific_protease"/>
</dbReference>
<evidence type="ECO:0000256" key="3">
    <source>
        <dbReference type="ARBA" id="ARBA00022801"/>
    </source>
</evidence>
<proteinExistence type="inferred from homology"/>
<dbReference type="SMART" id="SM00245">
    <property type="entry name" value="TSPc"/>
    <property type="match status" value="1"/>
</dbReference>
<dbReference type="NCBIfam" id="TIGR00225">
    <property type="entry name" value="prc"/>
    <property type="match status" value="1"/>
</dbReference>
<dbReference type="InterPro" id="IPR036034">
    <property type="entry name" value="PDZ_sf"/>
</dbReference>
<dbReference type="InterPro" id="IPR004447">
    <property type="entry name" value="Peptidase_S41A"/>
</dbReference>
<feature type="transmembrane region" description="Helical" evidence="6">
    <location>
        <begin position="7"/>
        <end position="28"/>
    </location>
</feature>
<dbReference type="SUPFAM" id="SSF50156">
    <property type="entry name" value="PDZ domain-like"/>
    <property type="match status" value="1"/>
</dbReference>
<dbReference type="OrthoDB" id="9812068at2"/>
<evidence type="ECO:0000313" key="9">
    <source>
        <dbReference type="Proteomes" id="UP000256429"/>
    </source>
</evidence>
<dbReference type="GO" id="GO:0008236">
    <property type="term" value="F:serine-type peptidase activity"/>
    <property type="evidence" value="ECO:0007669"/>
    <property type="project" value="UniProtKB-KW"/>
</dbReference>
<dbReference type="GO" id="GO:0030288">
    <property type="term" value="C:outer membrane-bounded periplasmic space"/>
    <property type="evidence" value="ECO:0007669"/>
    <property type="project" value="TreeGrafter"/>
</dbReference>
<evidence type="ECO:0000256" key="2">
    <source>
        <dbReference type="ARBA" id="ARBA00022670"/>
    </source>
</evidence>
<dbReference type="Proteomes" id="UP000256429">
    <property type="component" value="Unassembled WGS sequence"/>
</dbReference>
<dbReference type="Pfam" id="PF22694">
    <property type="entry name" value="CtpB_N-like"/>
    <property type="match status" value="1"/>
</dbReference>